<gene>
    <name evidence="1" type="ORF">MON41_23845</name>
</gene>
<dbReference type="RefSeq" id="WP_241793976.1">
    <property type="nucleotide sequence ID" value="NZ_JALBUU010000125.1"/>
</dbReference>
<comment type="caution">
    <text evidence="1">The sequence shown here is derived from an EMBL/GenBank/DDBJ whole genome shotgun (WGS) entry which is preliminary data.</text>
</comment>
<name>A0ABS9WBK6_9PROT</name>
<sequence length="92" mass="10485">MSRPKIPATLTHINSHTHVCEEIVAIDQLYAVLCDGKPFQLRRHPFYKPGQPLYTYRSSAFTTQAHAIGFAERLNKKYKTTRFTVAPVAIQP</sequence>
<accession>A0ABS9WBK6</accession>
<proteinExistence type="predicted"/>
<dbReference type="EMBL" id="JALBUU010000125">
    <property type="protein sequence ID" value="MCI0756674.1"/>
    <property type="molecule type" value="Genomic_DNA"/>
</dbReference>
<protein>
    <recommendedName>
        <fullName evidence="3">KTSC domain-containing protein</fullName>
    </recommendedName>
</protein>
<organism evidence="1 2">
    <name type="scientific">Teichococcus vastitatis</name>
    <dbReference type="NCBI Taxonomy" id="2307076"/>
    <lineage>
        <taxon>Bacteria</taxon>
        <taxon>Pseudomonadati</taxon>
        <taxon>Pseudomonadota</taxon>
        <taxon>Alphaproteobacteria</taxon>
        <taxon>Acetobacterales</taxon>
        <taxon>Roseomonadaceae</taxon>
        <taxon>Roseomonas</taxon>
    </lineage>
</organism>
<dbReference type="Proteomes" id="UP001201985">
    <property type="component" value="Unassembled WGS sequence"/>
</dbReference>
<reference evidence="1 2" key="1">
    <citation type="submission" date="2022-03" db="EMBL/GenBank/DDBJ databases">
        <title>Complete genome analysis of Roseomonas KG 17.1 : a prolific producer of plant growth promoters.</title>
        <authorList>
            <person name="Saadouli I."/>
            <person name="Najjari A."/>
            <person name="Mosbah A."/>
            <person name="Ouzari H.I."/>
        </authorList>
    </citation>
    <scope>NUCLEOTIDE SEQUENCE [LARGE SCALE GENOMIC DNA]</scope>
    <source>
        <strain evidence="1 2">KG17-1</strain>
    </source>
</reference>
<keyword evidence="2" id="KW-1185">Reference proteome</keyword>
<evidence type="ECO:0000313" key="1">
    <source>
        <dbReference type="EMBL" id="MCI0756674.1"/>
    </source>
</evidence>
<evidence type="ECO:0008006" key="3">
    <source>
        <dbReference type="Google" id="ProtNLM"/>
    </source>
</evidence>
<evidence type="ECO:0000313" key="2">
    <source>
        <dbReference type="Proteomes" id="UP001201985"/>
    </source>
</evidence>